<evidence type="ECO:0000313" key="2">
    <source>
        <dbReference type="Proteomes" id="UP001589670"/>
    </source>
</evidence>
<proteinExistence type="predicted"/>
<name>A0ABV5I0P3_9RHOB</name>
<sequence length="219" mass="22887">MTPRRTLPPMASVAHQAEGAKLHAPSAERNAGPIAEALREIAPGTGRALELASGTGQHAVAFARAMPGLDWQPTEIDPARRGSIDAYVSEAALPNLSPARPLDATAPGWGAEHGGQTMVVLVNLLHLITTPEARTVVHEAAQALVPDGCLALYGPFLRDGQATSEGDARFDASLRAQGHGIGYKDLAEVSGWITAAGLPPPQTREMPANNLLLTARRPA</sequence>
<organism evidence="1 2">
    <name type="scientific">Roseovarius ramblicola</name>
    <dbReference type="NCBI Taxonomy" id="2022336"/>
    <lineage>
        <taxon>Bacteria</taxon>
        <taxon>Pseudomonadati</taxon>
        <taxon>Pseudomonadota</taxon>
        <taxon>Alphaproteobacteria</taxon>
        <taxon>Rhodobacterales</taxon>
        <taxon>Roseobacteraceae</taxon>
        <taxon>Roseovarius</taxon>
    </lineage>
</organism>
<evidence type="ECO:0000313" key="1">
    <source>
        <dbReference type="EMBL" id="MFB9150058.1"/>
    </source>
</evidence>
<accession>A0ABV5I0P3</accession>
<dbReference type="RefSeq" id="WP_377069590.1">
    <property type="nucleotide sequence ID" value="NZ_JBHMEC010000015.1"/>
</dbReference>
<dbReference type="Pfam" id="PF06080">
    <property type="entry name" value="DUF938"/>
    <property type="match status" value="1"/>
</dbReference>
<reference evidence="1 2" key="1">
    <citation type="submission" date="2024-09" db="EMBL/GenBank/DDBJ databases">
        <authorList>
            <person name="Sun Q."/>
            <person name="Mori K."/>
        </authorList>
    </citation>
    <scope>NUCLEOTIDE SEQUENCE [LARGE SCALE GENOMIC DNA]</scope>
    <source>
        <strain evidence="1 2">CECT 9424</strain>
    </source>
</reference>
<protein>
    <submittedName>
        <fullName evidence="1">DUF938 domain-containing protein</fullName>
    </submittedName>
</protein>
<dbReference type="EMBL" id="JBHMEC010000015">
    <property type="protein sequence ID" value="MFB9150058.1"/>
    <property type="molecule type" value="Genomic_DNA"/>
</dbReference>
<dbReference type="SUPFAM" id="SSF53335">
    <property type="entry name" value="S-adenosyl-L-methionine-dependent methyltransferases"/>
    <property type="match status" value="1"/>
</dbReference>
<keyword evidence="2" id="KW-1185">Reference proteome</keyword>
<dbReference type="Gene3D" id="3.40.50.150">
    <property type="entry name" value="Vaccinia Virus protein VP39"/>
    <property type="match status" value="1"/>
</dbReference>
<comment type="caution">
    <text evidence="1">The sequence shown here is derived from an EMBL/GenBank/DDBJ whole genome shotgun (WGS) entry which is preliminary data.</text>
</comment>
<gene>
    <name evidence="1" type="ORF">ACFFU4_09895</name>
</gene>
<dbReference type="InterPro" id="IPR029063">
    <property type="entry name" value="SAM-dependent_MTases_sf"/>
</dbReference>
<dbReference type="PANTHER" id="PTHR20974">
    <property type="entry name" value="UPF0585 PROTEIN CG18661"/>
    <property type="match status" value="1"/>
</dbReference>
<dbReference type="Proteomes" id="UP001589670">
    <property type="component" value="Unassembled WGS sequence"/>
</dbReference>
<dbReference type="InterPro" id="IPR010342">
    <property type="entry name" value="DUF938"/>
</dbReference>
<dbReference type="PANTHER" id="PTHR20974:SF0">
    <property type="entry name" value="UPF0585 PROTEIN CG18661"/>
    <property type="match status" value="1"/>
</dbReference>